<accession>A0A4P9VZF4</accession>
<feature type="non-terminal residue" evidence="1">
    <location>
        <position position="420"/>
    </location>
</feature>
<gene>
    <name evidence="1" type="ORF">BDK51DRAFT_33348</name>
</gene>
<organism evidence="1 2">
    <name type="scientific">Blyttiomyces helicus</name>
    <dbReference type="NCBI Taxonomy" id="388810"/>
    <lineage>
        <taxon>Eukaryota</taxon>
        <taxon>Fungi</taxon>
        <taxon>Fungi incertae sedis</taxon>
        <taxon>Chytridiomycota</taxon>
        <taxon>Chytridiomycota incertae sedis</taxon>
        <taxon>Chytridiomycetes</taxon>
        <taxon>Chytridiomycetes incertae sedis</taxon>
        <taxon>Blyttiomyces</taxon>
    </lineage>
</organism>
<name>A0A4P9VZF4_9FUNG</name>
<dbReference type="AlphaFoldDB" id="A0A4P9VZF4"/>
<proteinExistence type="predicted"/>
<evidence type="ECO:0000313" key="1">
    <source>
        <dbReference type="EMBL" id="RKO83748.1"/>
    </source>
</evidence>
<reference evidence="2" key="1">
    <citation type="journal article" date="2018" name="Nat. Microbiol.">
        <title>Leveraging single-cell genomics to expand the fungal tree of life.</title>
        <authorList>
            <person name="Ahrendt S.R."/>
            <person name="Quandt C.A."/>
            <person name="Ciobanu D."/>
            <person name="Clum A."/>
            <person name="Salamov A."/>
            <person name="Andreopoulos B."/>
            <person name="Cheng J.F."/>
            <person name="Woyke T."/>
            <person name="Pelin A."/>
            <person name="Henrissat B."/>
            <person name="Reynolds N.K."/>
            <person name="Benny G.L."/>
            <person name="Smith M.E."/>
            <person name="James T.Y."/>
            <person name="Grigoriev I.V."/>
        </authorList>
    </citation>
    <scope>NUCLEOTIDE SEQUENCE [LARGE SCALE GENOMIC DNA]</scope>
</reference>
<protein>
    <submittedName>
        <fullName evidence="1">Uncharacterized protein</fullName>
    </submittedName>
</protein>
<dbReference type="EMBL" id="ML000885">
    <property type="protein sequence ID" value="RKO83748.1"/>
    <property type="molecule type" value="Genomic_DNA"/>
</dbReference>
<keyword evidence="2" id="KW-1185">Reference proteome</keyword>
<dbReference type="OrthoDB" id="2151417at2759"/>
<evidence type="ECO:0000313" key="2">
    <source>
        <dbReference type="Proteomes" id="UP000269721"/>
    </source>
</evidence>
<dbReference type="Proteomes" id="UP000269721">
    <property type="component" value="Unassembled WGS sequence"/>
</dbReference>
<sequence>MYPSPLSASLSFPIRSIIINVLGRPDTHINKSNHETLFSIRPLQRGALAQPYSCRASMQVSSTVPTLIYRQWRARRERAQIIEQQKEGLNQKRQLLFAPQSVGKWSVLPLLLRIRLLAMRPLGEKTEEDDELDDLNILVKQLEENVLVSPPYRSPRRDRLRGHFKFAKNMPSEEGERVALESGEMPDIGIDRKYLVVLGALHSQTEVKPAPLVFKGPLPTKFKPSRIIFPTMRPSSMLLVASLTSAIAAPARNEGPPTNPELTFAEIDITKLRLSGNESLHLAQEVCKSDRGLKFLESAHTLAEQVEVEFFDPAIKAAGSNAEKLESAQCQSVRNKLVKDTCLVNSLVISRHNVTLQTEKLTEIRQNVDRIDRSCKSVNADSFVDEDAVDQDTITTAITTTTTTATTAITTTPTTAITTA</sequence>